<proteinExistence type="predicted"/>
<evidence type="ECO:0000313" key="1">
    <source>
        <dbReference type="EMBL" id="ETO25478.1"/>
    </source>
</evidence>
<accession>X6NHV0</accession>
<comment type="caution">
    <text evidence="1">The sequence shown here is derived from an EMBL/GenBank/DDBJ whole genome shotgun (WGS) entry which is preliminary data.</text>
</comment>
<dbReference type="AlphaFoldDB" id="X6NHV0"/>
<feature type="non-terminal residue" evidence="1">
    <location>
        <position position="1"/>
    </location>
</feature>
<gene>
    <name evidence="1" type="ORF">RFI_11660</name>
</gene>
<reference evidence="1 2" key="1">
    <citation type="journal article" date="2013" name="Curr. Biol.">
        <title>The Genome of the Foraminiferan Reticulomyxa filosa.</title>
        <authorList>
            <person name="Glockner G."/>
            <person name="Hulsmann N."/>
            <person name="Schleicher M."/>
            <person name="Noegel A.A."/>
            <person name="Eichinger L."/>
            <person name="Gallinger C."/>
            <person name="Pawlowski J."/>
            <person name="Sierra R."/>
            <person name="Euteneuer U."/>
            <person name="Pillet L."/>
            <person name="Moustafa A."/>
            <person name="Platzer M."/>
            <person name="Groth M."/>
            <person name="Szafranski K."/>
            <person name="Schliwa M."/>
        </authorList>
    </citation>
    <scope>NUCLEOTIDE SEQUENCE [LARGE SCALE GENOMIC DNA]</scope>
</reference>
<protein>
    <submittedName>
        <fullName evidence="1">Uncharacterized protein</fullName>
    </submittedName>
</protein>
<name>X6NHV0_RETFI</name>
<keyword evidence="2" id="KW-1185">Reference proteome</keyword>
<organism evidence="1 2">
    <name type="scientific">Reticulomyxa filosa</name>
    <dbReference type="NCBI Taxonomy" id="46433"/>
    <lineage>
        <taxon>Eukaryota</taxon>
        <taxon>Sar</taxon>
        <taxon>Rhizaria</taxon>
        <taxon>Retaria</taxon>
        <taxon>Foraminifera</taxon>
        <taxon>Monothalamids</taxon>
        <taxon>Reticulomyxidae</taxon>
        <taxon>Reticulomyxa</taxon>
    </lineage>
</organism>
<dbReference type="EMBL" id="ASPP01008501">
    <property type="protein sequence ID" value="ETO25478.1"/>
    <property type="molecule type" value="Genomic_DNA"/>
</dbReference>
<sequence length="385" mass="42664">KELELKTKEKDKTINRQSEQIRTCQLKVDTLVHKHNELIQNVLYRPANETRHNEDEEEEEEENEEINRLNVARFQLLLQHEEEKQEHVMSMKRFNANELTRTCEDMVDNIFLYFALPMLQNNVDYLLVNEHNKTIKLKNNECNHFKFGIYLVGRDLKLTVDCNKLKNEHELGILKIRTSHLWIKHSTSSIDCSQLGYPSDFGPGAGAQPSSTFIWSRELHGGGAGYGTIGGESDVSKGHGNGGFIYGEETLLTSIFCGSGGGSGMDHSASLCKGGFGGGSIQLVIEQHFVNNGSLLANGEFGFAGLGGGGSGGSILIDLCSHYTKHQHVLGNIRCDGGHPEGGSGRIAIYGTRVSAEDTKKISPKPFFKLDKNDDTKTTGLFSFW</sequence>
<evidence type="ECO:0000313" key="2">
    <source>
        <dbReference type="Proteomes" id="UP000023152"/>
    </source>
</evidence>
<dbReference type="Proteomes" id="UP000023152">
    <property type="component" value="Unassembled WGS sequence"/>
</dbReference>